<evidence type="ECO:0000256" key="1">
    <source>
        <dbReference type="SAM" id="MobiDB-lite"/>
    </source>
</evidence>
<protein>
    <submittedName>
        <fullName evidence="2">Uncharacterized protein</fullName>
    </submittedName>
</protein>
<proteinExistence type="predicted"/>
<evidence type="ECO:0000313" key="2">
    <source>
        <dbReference type="EMBL" id="KKL64309.1"/>
    </source>
</evidence>
<dbReference type="EMBL" id="LAZR01027886">
    <property type="protein sequence ID" value="KKL64309.1"/>
    <property type="molecule type" value="Genomic_DNA"/>
</dbReference>
<feature type="compositionally biased region" description="Basic and acidic residues" evidence="1">
    <location>
        <begin position="1"/>
        <end position="13"/>
    </location>
</feature>
<organism evidence="2">
    <name type="scientific">marine sediment metagenome</name>
    <dbReference type="NCBI Taxonomy" id="412755"/>
    <lineage>
        <taxon>unclassified sequences</taxon>
        <taxon>metagenomes</taxon>
        <taxon>ecological metagenomes</taxon>
    </lineage>
</organism>
<gene>
    <name evidence="2" type="ORF">LCGC14_2166380</name>
</gene>
<dbReference type="AlphaFoldDB" id="A0A0F9DRF7"/>
<accession>A0A0F9DRF7</accession>
<feature type="region of interest" description="Disordered" evidence="1">
    <location>
        <begin position="1"/>
        <end position="33"/>
    </location>
</feature>
<reference evidence="2" key="1">
    <citation type="journal article" date="2015" name="Nature">
        <title>Complex archaea that bridge the gap between prokaryotes and eukaryotes.</title>
        <authorList>
            <person name="Spang A."/>
            <person name="Saw J.H."/>
            <person name="Jorgensen S.L."/>
            <person name="Zaremba-Niedzwiedzka K."/>
            <person name="Martijn J."/>
            <person name="Lind A.E."/>
            <person name="van Eijk R."/>
            <person name="Schleper C."/>
            <person name="Guy L."/>
            <person name="Ettema T.J."/>
        </authorList>
    </citation>
    <scope>NUCLEOTIDE SEQUENCE</scope>
</reference>
<sequence length="33" mass="3829">ERLHTRDMKKAMKQEAQQAVDSLRNGDTLMGRN</sequence>
<name>A0A0F9DRF7_9ZZZZ</name>
<comment type="caution">
    <text evidence="2">The sequence shown here is derived from an EMBL/GenBank/DDBJ whole genome shotgun (WGS) entry which is preliminary data.</text>
</comment>
<feature type="non-terminal residue" evidence="2">
    <location>
        <position position="1"/>
    </location>
</feature>